<dbReference type="SUPFAM" id="SSF56601">
    <property type="entry name" value="beta-lactamase/transpeptidase-like"/>
    <property type="match status" value="1"/>
</dbReference>
<dbReference type="Proteomes" id="UP001251085">
    <property type="component" value="Unassembled WGS sequence"/>
</dbReference>
<evidence type="ECO:0000256" key="4">
    <source>
        <dbReference type="ARBA" id="ARBA00022801"/>
    </source>
</evidence>
<evidence type="ECO:0000259" key="8">
    <source>
        <dbReference type="Pfam" id="PF13354"/>
    </source>
</evidence>
<evidence type="ECO:0000256" key="3">
    <source>
        <dbReference type="ARBA" id="ARBA00012865"/>
    </source>
</evidence>
<feature type="chain" id="PRO_5045528926" description="Beta-lactamase" evidence="7">
    <location>
        <begin position="27"/>
        <end position="290"/>
    </location>
</feature>
<accession>A0ABU3EAV7</accession>
<protein>
    <recommendedName>
        <fullName evidence="3 6">Beta-lactamase</fullName>
        <ecNumber evidence="3 6">3.5.2.6</ecNumber>
    </recommendedName>
</protein>
<dbReference type="Gene3D" id="3.40.710.10">
    <property type="entry name" value="DD-peptidase/beta-lactamase superfamily"/>
    <property type="match status" value="1"/>
</dbReference>
<evidence type="ECO:0000256" key="7">
    <source>
        <dbReference type="SAM" id="SignalP"/>
    </source>
</evidence>
<feature type="signal peptide" evidence="7">
    <location>
        <begin position="1"/>
        <end position="26"/>
    </location>
</feature>
<organism evidence="9 10">
    <name type="scientific">Paracoccus broussonetiae</name>
    <dbReference type="NCBI Taxonomy" id="3075834"/>
    <lineage>
        <taxon>Bacteria</taxon>
        <taxon>Pseudomonadati</taxon>
        <taxon>Pseudomonadota</taxon>
        <taxon>Alphaproteobacteria</taxon>
        <taxon>Rhodobacterales</taxon>
        <taxon>Paracoccaceae</taxon>
        <taxon>Paracoccus</taxon>
    </lineage>
</organism>
<keyword evidence="4 6" id="KW-0378">Hydrolase</keyword>
<dbReference type="Pfam" id="PF13354">
    <property type="entry name" value="Beta-lactamase2"/>
    <property type="match status" value="1"/>
</dbReference>
<comment type="similarity">
    <text evidence="2 6">Belongs to the class-A beta-lactamase family.</text>
</comment>
<dbReference type="PRINTS" id="PR00118">
    <property type="entry name" value="BLACTAMASEA"/>
</dbReference>
<dbReference type="GO" id="GO:0008800">
    <property type="term" value="F:beta-lactamase activity"/>
    <property type="evidence" value="ECO:0007669"/>
    <property type="project" value="UniProtKB-EC"/>
</dbReference>
<evidence type="ECO:0000256" key="2">
    <source>
        <dbReference type="ARBA" id="ARBA00009009"/>
    </source>
</evidence>
<name>A0ABU3EAV7_9RHOB</name>
<dbReference type="EMBL" id="JAVRQI010000004">
    <property type="protein sequence ID" value="MDT1061366.1"/>
    <property type="molecule type" value="Genomic_DNA"/>
</dbReference>
<gene>
    <name evidence="9" type="primary">bla</name>
    <name evidence="9" type="ORF">RM190_05795</name>
</gene>
<dbReference type="RefSeq" id="WP_311758470.1">
    <property type="nucleotide sequence ID" value="NZ_JAVRQI010000004.1"/>
</dbReference>
<evidence type="ECO:0000256" key="5">
    <source>
        <dbReference type="ARBA" id="ARBA00023251"/>
    </source>
</evidence>
<keyword evidence="7" id="KW-0732">Signal</keyword>
<proteinExistence type="inferred from homology"/>
<dbReference type="PANTHER" id="PTHR35333:SF3">
    <property type="entry name" value="BETA-LACTAMASE-TYPE TRANSPEPTIDASE FOLD CONTAINING PROTEIN"/>
    <property type="match status" value="1"/>
</dbReference>
<keyword evidence="10" id="KW-1185">Reference proteome</keyword>
<comment type="catalytic activity">
    <reaction evidence="1 6">
        <text>a beta-lactam + H2O = a substituted beta-amino acid</text>
        <dbReference type="Rhea" id="RHEA:20401"/>
        <dbReference type="ChEBI" id="CHEBI:15377"/>
        <dbReference type="ChEBI" id="CHEBI:35627"/>
        <dbReference type="ChEBI" id="CHEBI:140347"/>
        <dbReference type="EC" id="3.5.2.6"/>
    </reaction>
</comment>
<dbReference type="EC" id="3.5.2.6" evidence="3 6"/>
<evidence type="ECO:0000256" key="1">
    <source>
        <dbReference type="ARBA" id="ARBA00001526"/>
    </source>
</evidence>
<evidence type="ECO:0000256" key="6">
    <source>
        <dbReference type="RuleBase" id="RU361140"/>
    </source>
</evidence>
<sequence length="290" mass="30670">MSVLVRNLRRVAAVAALTLAPSVALAAPSFETTVAGIEQRLGGRVGIAVHDSGARQGWGYRQDERFLMNSTFKAVLCGAVLAQRDKGALSLSEVLPIAKSDIQDHAPIASTRIGGGMSLAELCFATLDQSDNTAANLLIQRLGGPAGVTAFLHGIGDQVSRLDRMEPELNTLTPGDLRDTTSPAAMIATWQKMLQGDALTPDSRRQLADWMRPGGVTGALLRPSVPKGWDVADKSGSGRNTRNIVAMLTPPGRAPIFVAIYISDTDADFATRNAALAEVGRAVMGRLTED</sequence>
<reference evidence="10" key="1">
    <citation type="submission" date="2023-07" db="EMBL/GenBank/DDBJ databases">
        <title>Characterization of two Paracoccaceae strains isolated from Phycosphere and proposal of Xinfangfangia lacusdiani sp. nov.</title>
        <authorList>
            <person name="Deng Y."/>
            <person name="Zhang Y.Q."/>
        </authorList>
    </citation>
    <scope>NUCLEOTIDE SEQUENCE [LARGE SCALE GENOMIC DNA]</scope>
    <source>
        <strain evidence="10">CPCC 101403</strain>
    </source>
</reference>
<keyword evidence="5 6" id="KW-0046">Antibiotic resistance</keyword>
<dbReference type="InterPro" id="IPR023650">
    <property type="entry name" value="Beta-lactam_class-A_AS"/>
</dbReference>
<comment type="caution">
    <text evidence="9">The sequence shown here is derived from an EMBL/GenBank/DDBJ whole genome shotgun (WGS) entry which is preliminary data.</text>
</comment>
<evidence type="ECO:0000313" key="9">
    <source>
        <dbReference type="EMBL" id="MDT1061366.1"/>
    </source>
</evidence>
<feature type="domain" description="Beta-lactamase class A catalytic" evidence="8">
    <location>
        <begin position="46"/>
        <end position="261"/>
    </location>
</feature>
<dbReference type="InterPro" id="IPR045155">
    <property type="entry name" value="Beta-lactam_cat"/>
</dbReference>
<dbReference type="PANTHER" id="PTHR35333">
    <property type="entry name" value="BETA-LACTAMASE"/>
    <property type="match status" value="1"/>
</dbReference>
<dbReference type="PROSITE" id="PS00146">
    <property type="entry name" value="BETA_LACTAMASE_A"/>
    <property type="match status" value="1"/>
</dbReference>
<dbReference type="NCBIfam" id="NF033103">
    <property type="entry name" value="bla_class_A"/>
    <property type="match status" value="1"/>
</dbReference>
<dbReference type="InterPro" id="IPR000871">
    <property type="entry name" value="Beta-lactam_class-A"/>
</dbReference>
<dbReference type="InterPro" id="IPR012338">
    <property type="entry name" value="Beta-lactam/transpept-like"/>
</dbReference>
<evidence type="ECO:0000313" key="10">
    <source>
        <dbReference type="Proteomes" id="UP001251085"/>
    </source>
</evidence>